<dbReference type="EMBL" id="JBHUJD010000022">
    <property type="protein sequence ID" value="MFD2311749.1"/>
    <property type="molecule type" value="Genomic_DNA"/>
</dbReference>
<keyword evidence="3" id="KW-1185">Reference proteome</keyword>
<keyword evidence="1" id="KW-0812">Transmembrane</keyword>
<proteinExistence type="predicted"/>
<reference evidence="3" key="1">
    <citation type="journal article" date="2019" name="Int. J. Syst. Evol. Microbiol.">
        <title>The Global Catalogue of Microorganisms (GCM) 10K type strain sequencing project: providing services to taxonomists for standard genome sequencing and annotation.</title>
        <authorList>
            <consortium name="The Broad Institute Genomics Platform"/>
            <consortium name="The Broad Institute Genome Sequencing Center for Infectious Disease"/>
            <person name="Wu L."/>
            <person name="Ma J."/>
        </authorList>
    </citation>
    <scope>NUCLEOTIDE SEQUENCE [LARGE SCALE GENOMIC DNA]</scope>
    <source>
        <strain evidence="3">KCTC 12848</strain>
    </source>
</reference>
<accession>A0ABW5EF58</accession>
<feature type="transmembrane region" description="Helical" evidence="1">
    <location>
        <begin position="86"/>
        <end position="106"/>
    </location>
</feature>
<feature type="transmembrane region" description="Helical" evidence="1">
    <location>
        <begin position="144"/>
        <end position="162"/>
    </location>
</feature>
<evidence type="ECO:0000256" key="1">
    <source>
        <dbReference type="SAM" id="Phobius"/>
    </source>
</evidence>
<dbReference type="PANTHER" id="PTHR34989:SF1">
    <property type="entry name" value="PROTEIN HDED"/>
    <property type="match status" value="1"/>
</dbReference>
<keyword evidence="1" id="KW-1133">Transmembrane helix</keyword>
<dbReference type="PANTHER" id="PTHR34989">
    <property type="entry name" value="PROTEIN HDED"/>
    <property type="match status" value="1"/>
</dbReference>
<feature type="transmembrane region" description="Helical" evidence="1">
    <location>
        <begin position="29"/>
        <end position="49"/>
    </location>
</feature>
<organism evidence="2 3">
    <name type="scientific">Microbulbifer halophilus</name>
    <dbReference type="NCBI Taxonomy" id="453963"/>
    <lineage>
        <taxon>Bacteria</taxon>
        <taxon>Pseudomonadati</taxon>
        <taxon>Pseudomonadota</taxon>
        <taxon>Gammaproteobacteria</taxon>
        <taxon>Cellvibrionales</taxon>
        <taxon>Microbulbiferaceae</taxon>
        <taxon>Microbulbifer</taxon>
    </lineage>
</organism>
<dbReference type="Pfam" id="PF03729">
    <property type="entry name" value="DUF308"/>
    <property type="match status" value="2"/>
</dbReference>
<keyword evidence="1" id="KW-0472">Membrane</keyword>
<evidence type="ECO:0000313" key="2">
    <source>
        <dbReference type="EMBL" id="MFD2311749.1"/>
    </source>
</evidence>
<feature type="transmembrane region" description="Helical" evidence="1">
    <location>
        <begin position="168"/>
        <end position="191"/>
    </location>
</feature>
<feature type="transmembrane region" description="Helical" evidence="1">
    <location>
        <begin position="55"/>
        <end position="79"/>
    </location>
</feature>
<gene>
    <name evidence="2" type="ORF">ACFSKX_15075</name>
</gene>
<dbReference type="InterPro" id="IPR052712">
    <property type="entry name" value="Acid_resist_chaperone_HdeD"/>
</dbReference>
<comment type="caution">
    <text evidence="2">The sequence shown here is derived from an EMBL/GenBank/DDBJ whole genome shotgun (WGS) entry which is preliminary data.</text>
</comment>
<dbReference type="Proteomes" id="UP001597425">
    <property type="component" value="Unassembled WGS sequence"/>
</dbReference>
<evidence type="ECO:0000313" key="3">
    <source>
        <dbReference type="Proteomes" id="UP001597425"/>
    </source>
</evidence>
<name>A0ABW5EF58_9GAMM</name>
<protein>
    <submittedName>
        <fullName evidence="2">HdeD family acid-resistance protein</fullName>
    </submittedName>
</protein>
<feature type="transmembrane region" description="Helical" evidence="1">
    <location>
        <begin position="112"/>
        <end position="132"/>
    </location>
</feature>
<dbReference type="InterPro" id="IPR005325">
    <property type="entry name" value="DUF308_memb"/>
</dbReference>
<sequence>MATDPSSSDTNTEPTLATRPILRVLSENWWLLLLRGVCALIFGLLALIWPGISLLALVILFGVYALLDGFLALVAAVLGRHKSTPLWWLILAGLISVAAGVVTFAYPQVTALVLVIFIGAWALVRGLFEIVGAVRLRREIDNEWLLIAAGLLSVIFGIAILVNPGAGAVALVWLIGIYAILFGLPMIWLAFRLRRQKKASG</sequence>
<dbReference type="RefSeq" id="WP_265722351.1">
    <property type="nucleotide sequence ID" value="NZ_JAPIVK010000022.1"/>
</dbReference>